<accession>A0AAN7X1Z1</accession>
<protein>
    <submittedName>
        <fullName evidence="1">Uncharacterized protein</fullName>
    </submittedName>
</protein>
<gene>
    <name evidence="1" type="ORF">PBY51_006621</name>
</gene>
<reference evidence="1 2" key="2">
    <citation type="journal article" date="2023" name="Mol. Biol. Evol.">
        <title>Genomics of Secondarily Temperate Adaptation in the Only Non-Antarctic Icefish.</title>
        <authorList>
            <person name="Rivera-Colon A.G."/>
            <person name="Rayamajhi N."/>
            <person name="Minhas B.F."/>
            <person name="Madrigal G."/>
            <person name="Bilyk K.T."/>
            <person name="Yoon V."/>
            <person name="Hune M."/>
            <person name="Gregory S."/>
            <person name="Cheng C.H.C."/>
            <person name="Catchen J.M."/>
        </authorList>
    </citation>
    <scope>NUCLEOTIDE SEQUENCE [LARGE SCALE GENOMIC DNA]</scope>
    <source>
        <strain evidence="1">JMC-PN-2008</strain>
    </source>
</reference>
<dbReference type="AlphaFoldDB" id="A0AAN7X1Z1"/>
<name>A0AAN7X1Z1_ELEMC</name>
<proteinExistence type="predicted"/>
<dbReference type="EMBL" id="JAUZQC010000020">
    <property type="protein sequence ID" value="KAK5852780.1"/>
    <property type="molecule type" value="Genomic_DNA"/>
</dbReference>
<evidence type="ECO:0000313" key="1">
    <source>
        <dbReference type="EMBL" id="KAK5852780.1"/>
    </source>
</evidence>
<sequence>MLGCQWVAGRFVICSAAGLSDSATLVPPSFLNSNYGLMGVFSSLGCCSCGWFTVIRPRGTHRLTLPITHSQERERKRGRRRTGERKINERIEKKEYEMRKRIEAKEKRGSEKKRAGNGLPQLLFNIMSTAAMELTEQASQVFPRSYRLPVHDQPQRCKLTYCPNNVQRRPDRRTRVKLFLLDELCIIACMISTCRMSLVAPVGSLADNDEAGMTPTRRETRFKDNDGGCVLKGSL</sequence>
<comment type="caution">
    <text evidence="1">The sequence shown here is derived from an EMBL/GenBank/DDBJ whole genome shotgun (WGS) entry which is preliminary data.</text>
</comment>
<keyword evidence="2" id="KW-1185">Reference proteome</keyword>
<reference evidence="1 2" key="1">
    <citation type="journal article" date="2023" name="Genes (Basel)">
        <title>Chromosome-Level Genome Assembly and Circadian Gene Repertoire of the Patagonia Blennie Eleginops maclovinus-The Closest Ancestral Proxy of Antarctic Cryonotothenioids.</title>
        <authorList>
            <person name="Cheng C.C."/>
            <person name="Rivera-Colon A.G."/>
            <person name="Minhas B.F."/>
            <person name="Wilson L."/>
            <person name="Rayamajhi N."/>
            <person name="Vargas-Chacoff L."/>
            <person name="Catchen J.M."/>
        </authorList>
    </citation>
    <scope>NUCLEOTIDE SEQUENCE [LARGE SCALE GENOMIC DNA]</scope>
    <source>
        <strain evidence="1">JMC-PN-2008</strain>
    </source>
</reference>
<dbReference type="Proteomes" id="UP001346869">
    <property type="component" value="Unassembled WGS sequence"/>
</dbReference>
<evidence type="ECO:0000313" key="2">
    <source>
        <dbReference type="Proteomes" id="UP001346869"/>
    </source>
</evidence>
<organism evidence="1 2">
    <name type="scientific">Eleginops maclovinus</name>
    <name type="common">Patagonian blennie</name>
    <name type="synonym">Eleginus maclovinus</name>
    <dbReference type="NCBI Taxonomy" id="56733"/>
    <lineage>
        <taxon>Eukaryota</taxon>
        <taxon>Metazoa</taxon>
        <taxon>Chordata</taxon>
        <taxon>Craniata</taxon>
        <taxon>Vertebrata</taxon>
        <taxon>Euteleostomi</taxon>
        <taxon>Actinopterygii</taxon>
        <taxon>Neopterygii</taxon>
        <taxon>Teleostei</taxon>
        <taxon>Neoteleostei</taxon>
        <taxon>Acanthomorphata</taxon>
        <taxon>Eupercaria</taxon>
        <taxon>Perciformes</taxon>
        <taxon>Notothenioidei</taxon>
        <taxon>Eleginopidae</taxon>
        <taxon>Eleginops</taxon>
    </lineage>
</organism>